<dbReference type="InterPro" id="IPR006143">
    <property type="entry name" value="RND_pump_MFP"/>
</dbReference>
<comment type="subcellular location">
    <subcellularLocation>
        <location evidence="1">Cell envelope</location>
    </subcellularLocation>
</comment>
<dbReference type="PANTHER" id="PTHR30469">
    <property type="entry name" value="MULTIDRUG RESISTANCE PROTEIN MDTA"/>
    <property type="match status" value="1"/>
</dbReference>
<evidence type="ECO:0000313" key="9">
    <source>
        <dbReference type="EMBL" id="MDT3403238.1"/>
    </source>
</evidence>
<dbReference type="Gene3D" id="2.40.50.100">
    <property type="match status" value="1"/>
</dbReference>
<keyword evidence="5" id="KW-0472">Membrane</keyword>
<organism evidence="9 10">
    <name type="scientific">Mucilaginibacter terrae</name>
    <dbReference type="NCBI Taxonomy" id="1955052"/>
    <lineage>
        <taxon>Bacteria</taxon>
        <taxon>Pseudomonadati</taxon>
        <taxon>Bacteroidota</taxon>
        <taxon>Sphingobacteriia</taxon>
        <taxon>Sphingobacteriales</taxon>
        <taxon>Sphingobacteriaceae</taxon>
        <taxon>Mucilaginibacter</taxon>
    </lineage>
</organism>
<feature type="domain" description="Multidrug resistance protein MdtA-like barrel-sandwich hybrid" evidence="6">
    <location>
        <begin position="87"/>
        <end position="210"/>
    </location>
</feature>
<dbReference type="Pfam" id="PF25967">
    <property type="entry name" value="RND-MFP_C"/>
    <property type="match status" value="1"/>
</dbReference>
<accession>A0ABU3GTY4</accession>
<evidence type="ECO:0000256" key="4">
    <source>
        <dbReference type="SAM" id="MobiDB-lite"/>
    </source>
</evidence>
<comment type="similarity">
    <text evidence="2">Belongs to the membrane fusion protein (MFP) (TC 8.A.1) family.</text>
</comment>
<evidence type="ECO:0000313" key="10">
    <source>
        <dbReference type="Proteomes" id="UP001258315"/>
    </source>
</evidence>
<dbReference type="EMBL" id="JAVLVU010000001">
    <property type="protein sequence ID" value="MDT3403238.1"/>
    <property type="molecule type" value="Genomic_DNA"/>
</dbReference>
<dbReference type="Gene3D" id="1.10.287.470">
    <property type="entry name" value="Helix hairpin bin"/>
    <property type="match status" value="1"/>
</dbReference>
<keyword evidence="10" id="KW-1185">Reference proteome</keyword>
<evidence type="ECO:0000256" key="2">
    <source>
        <dbReference type="ARBA" id="ARBA00009477"/>
    </source>
</evidence>
<dbReference type="Gene3D" id="2.40.30.170">
    <property type="match status" value="1"/>
</dbReference>
<feature type="domain" description="CusB-like beta-barrel" evidence="7">
    <location>
        <begin position="220"/>
        <end position="290"/>
    </location>
</feature>
<gene>
    <name evidence="9" type="ORF">QE417_002310</name>
</gene>
<keyword evidence="5" id="KW-0812">Transmembrane</keyword>
<dbReference type="SUPFAM" id="SSF111369">
    <property type="entry name" value="HlyD-like secretion proteins"/>
    <property type="match status" value="1"/>
</dbReference>
<keyword evidence="5" id="KW-1133">Transmembrane helix</keyword>
<dbReference type="Proteomes" id="UP001258315">
    <property type="component" value="Unassembled WGS sequence"/>
</dbReference>
<dbReference type="InterPro" id="IPR058627">
    <property type="entry name" value="MdtA-like_C"/>
</dbReference>
<reference evidence="10" key="1">
    <citation type="submission" date="2023-07" db="EMBL/GenBank/DDBJ databases">
        <title>Functional and genomic diversity of the sorghum phyllosphere microbiome.</title>
        <authorList>
            <person name="Shade A."/>
        </authorList>
    </citation>
    <scope>NUCLEOTIDE SEQUENCE [LARGE SCALE GENOMIC DNA]</scope>
    <source>
        <strain evidence="10">SORGH_AS_0422</strain>
    </source>
</reference>
<dbReference type="Pfam" id="PF25917">
    <property type="entry name" value="BSH_RND"/>
    <property type="match status" value="1"/>
</dbReference>
<keyword evidence="3" id="KW-0813">Transport</keyword>
<feature type="compositionally biased region" description="Basic and acidic residues" evidence="4">
    <location>
        <begin position="42"/>
        <end position="52"/>
    </location>
</feature>
<dbReference type="Pfam" id="PF25954">
    <property type="entry name" value="Beta-barrel_RND_2"/>
    <property type="match status" value="1"/>
</dbReference>
<evidence type="ECO:0000259" key="8">
    <source>
        <dbReference type="Pfam" id="PF25967"/>
    </source>
</evidence>
<protein>
    <submittedName>
        <fullName evidence="9">Membrane fusion protein (Multidrug efflux system)</fullName>
    </submittedName>
</protein>
<proteinExistence type="inferred from homology"/>
<evidence type="ECO:0000259" key="7">
    <source>
        <dbReference type="Pfam" id="PF25954"/>
    </source>
</evidence>
<dbReference type="Gene3D" id="2.40.420.20">
    <property type="match status" value="1"/>
</dbReference>
<evidence type="ECO:0000259" key="6">
    <source>
        <dbReference type="Pfam" id="PF25917"/>
    </source>
</evidence>
<name>A0ABU3GTY4_9SPHI</name>
<dbReference type="PANTHER" id="PTHR30469:SF36">
    <property type="entry name" value="BLL3903 PROTEIN"/>
    <property type="match status" value="1"/>
</dbReference>
<feature type="domain" description="Multidrug resistance protein MdtA-like C-terminal permuted SH3" evidence="8">
    <location>
        <begin position="299"/>
        <end position="355"/>
    </location>
</feature>
<feature type="compositionally biased region" description="Gly residues" evidence="4">
    <location>
        <begin position="30"/>
        <end position="41"/>
    </location>
</feature>
<dbReference type="InterPro" id="IPR058792">
    <property type="entry name" value="Beta-barrel_RND_2"/>
</dbReference>
<evidence type="ECO:0000256" key="3">
    <source>
        <dbReference type="ARBA" id="ARBA00022448"/>
    </source>
</evidence>
<feature type="region of interest" description="Disordered" evidence="4">
    <location>
        <begin position="30"/>
        <end position="57"/>
    </location>
</feature>
<dbReference type="InterPro" id="IPR058625">
    <property type="entry name" value="MdtA-like_BSH"/>
</dbReference>
<evidence type="ECO:0000256" key="5">
    <source>
        <dbReference type="SAM" id="Phobius"/>
    </source>
</evidence>
<feature type="transmembrane region" description="Helical" evidence="5">
    <location>
        <begin position="5"/>
        <end position="20"/>
    </location>
</feature>
<comment type="caution">
    <text evidence="9">The sequence shown here is derived from an EMBL/GenBank/DDBJ whole genome shotgun (WGS) entry which is preliminary data.</text>
</comment>
<dbReference type="NCBIfam" id="TIGR01730">
    <property type="entry name" value="RND_mfp"/>
    <property type="match status" value="1"/>
</dbReference>
<sequence length="371" mass="39754">MKTRYIVYIAIALIIGYLTYNRLHGDATKEGGGPSAGAAGGKGDKGGKDAKGGKGKGGPVPVVVQIVKDTVFNNTINVTGTVDPNERVSLTSQTAGNVIGIYFSEGSHVTKGQVLVRVYDADLQANLKQTEYQIALAKEGEYRNRVLLQKEAVSKQEYDTSLSSYNTLKAQADGIRAQIARTVVKAPFSGVIGLRSISPGGYLTPQTAIATLVSTNPMKVTFSVPERYRSLVKAGTKINFTIASSRKNFSATVYAIDPEVDAVSRTVTVRARAANADNEITAGGFAKISMVLEQSTRTIMVPTQCVVPDLKSSKVFIARNDTAYARPVKTDVRTDTQIEIIEGLKPGDSLIVSGIIQMRPKVPLKIVKVIK</sequence>
<dbReference type="RefSeq" id="WP_311950055.1">
    <property type="nucleotide sequence ID" value="NZ_JAVLVU010000001.1"/>
</dbReference>
<evidence type="ECO:0000256" key="1">
    <source>
        <dbReference type="ARBA" id="ARBA00004196"/>
    </source>
</evidence>